<reference evidence="4 5" key="1">
    <citation type="submission" date="2017-05" db="EMBL/GenBank/DDBJ databases">
        <title>Genome Analysis of Maritalea myrionectae HL2708#5.</title>
        <authorList>
            <consortium name="Cotde Inc.-PKNU"/>
            <person name="Jang D."/>
            <person name="Oh H.-M."/>
        </authorList>
    </citation>
    <scope>NUCLEOTIDE SEQUENCE [LARGE SCALE GENOMIC DNA]</scope>
    <source>
        <strain evidence="4 5">HL2708#5</strain>
    </source>
</reference>
<keyword evidence="2" id="KW-0012">Acyltransferase</keyword>
<accession>A0A2R4MEH7</accession>
<dbReference type="PANTHER" id="PTHR43072">
    <property type="entry name" value="N-ACETYLTRANSFERASE"/>
    <property type="match status" value="1"/>
</dbReference>
<dbReference type="SUPFAM" id="SSF55729">
    <property type="entry name" value="Acyl-CoA N-acyltransferases (Nat)"/>
    <property type="match status" value="1"/>
</dbReference>
<keyword evidence="5" id="KW-1185">Reference proteome</keyword>
<dbReference type="Gene3D" id="3.40.630.30">
    <property type="match status" value="1"/>
</dbReference>
<dbReference type="KEGG" id="mmyr:MXMO3_01924"/>
<organism evidence="4 5">
    <name type="scientific">Maritalea myrionectae</name>
    <dbReference type="NCBI Taxonomy" id="454601"/>
    <lineage>
        <taxon>Bacteria</taxon>
        <taxon>Pseudomonadati</taxon>
        <taxon>Pseudomonadota</taxon>
        <taxon>Alphaproteobacteria</taxon>
        <taxon>Hyphomicrobiales</taxon>
        <taxon>Devosiaceae</taxon>
        <taxon>Maritalea</taxon>
    </lineage>
</organism>
<dbReference type="GO" id="GO:0016747">
    <property type="term" value="F:acyltransferase activity, transferring groups other than amino-acyl groups"/>
    <property type="evidence" value="ECO:0007669"/>
    <property type="project" value="InterPro"/>
</dbReference>
<dbReference type="EMBL" id="CP021330">
    <property type="protein sequence ID" value="AVX04448.1"/>
    <property type="molecule type" value="Genomic_DNA"/>
</dbReference>
<evidence type="ECO:0000259" key="3">
    <source>
        <dbReference type="PROSITE" id="PS51186"/>
    </source>
</evidence>
<keyword evidence="1 4" id="KW-0808">Transferase</keyword>
<proteinExistence type="predicted"/>
<dbReference type="PROSITE" id="PS51186">
    <property type="entry name" value="GNAT"/>
    <property type="match status" value="1"/>
</dbReference>
<protein>
    <submittedName>
        <fullName evidence="4">Phosphinothricin acetyltransferase</fullName>
    </submittedName>
</protein>
<evidence type="ECO:0000313" key="4">
    <source>
        <dbReference type="EMBL" id="AVX04448.1"/>
    </source>
</evidence>
<dbReference type="Pfam" id="PF00583">
    <property type="entry name" value="Acetyltransf_1"/>
    <property type="match status" value="1"/>
</dbReference>
<dbReference type="RefSeq" id="WP_117395723.1">
    <property type="nucleotide sequence ID" value="NZ_CP021330.1"/>
</dbReference>
<name>A0A2R4MEH7_9HYPH</name>
<feature type="domain" description="N-acetyltransferase" evidence="3">
    <location>
        <begin position="6"/>
        <end position="166"/>
    </location>
</feature>
<dbReference type="Proteomes" id="UP000258927">
    <property type="component" value="Chromosome"/>
</dbReference>
<dbReference type="AlphaFoldDB" id="A0A2R4MEH7"/>
<dbReference type="InterPro" id="IPR000182">
    <property type="entry name" value="GNAT_dom"/>
</dbReference>
<gene>
    <name evidence="4" type="ORF">MXMO3_01924</name>
</gene>
<evidence type="ECO:0000313" key="5">
    <source>
        <dbReference type="Proteomes" id="UP000258927"/>
    </source>
</evidence>
<dbReference type="STRING" id="1122213.GCA_000423365_02224"/>
<evidence type="ECO:0000256" key="2">
    <source>
        <dbReference type="ARBA" id="ARBA00023315"/>
    </source>
</evidence>
<dbReference type="PANTHER" id="PTHR43072:SF23">
    <property type="entry name" value="UPF0039 PROTEIN C11D3.02C"/>
    <property type="match status" value="1"/>
</dbReference>
<dbReference type="CDD" id="cd04301">
    <property type="entry name" value="NAT_SF"/>
    <property type="match status" value="1"/>
</dbReference>
<sequence>MSDHNLTFRVPTKADAEQITQIHEMGLGTGHASFREVAMVWSEFENNYLTDRSVAGVICSPEDVLGWATIVQSSARPVYAGVGEISIYLDRAAQGRGIGKRLMRDIIDAAEAKGYWTLFGHIFPENTASIALHDKMGFDVIGRRRAIGKMTYGPMAGKWRDVLLMERRSTRIGVD</sequence>
<dbReference type="InterPro" id="IPR016181">
    <property type="entry name" value="Acyl_CoA_acyltransferase"/>
</dbReference>
<evidence type="ECO:0000256" key="1">
    <source>
        <dbReference type="ARBA" id="ARBA00022679"/>
    </source>
</evidence>